<dbReference type="EMBL" id="CP019724">
    <property type="protein sequence ID" value="AQS70716.1"/>
    <property type="molecule type" value="Genomic_DNA"/>
</dbReference>
<feature type="signal peptide" evidence="3">
    <location>
        <begin position="1"/>
        <end position="26"/>
    </location>
</feature>
<protein>
    <submittedName>
        <fullName evidence="4">Excalibur calcium-binding protein</fullName>
    </submittedName>
</protein>
<evidence type="ECO:0000313" key="5">
    <source>
        <dbReference type="Proteomes" id="UP000189443"/>
    </source>
</evidence>
<feature type="region of interest" description="Disordered" evidence="1">
    <location>
        <begin position="41"/>
        <end position="136"/>
    </location>
</feature>
<dbReference type="AlphaFoldDB" id="A0A1S6JG27"/>
<dbReference type="KEGG" id="spac:B1H29_30910"/>
<gene>
    <name evidence="4" type="ORF">B1H29_30910</name>
</gene>
<evidence type="ECO:0000256" key="2">
    <source>
        <dbReference type="SAM" id="Phobius"/>
    </source>
</evidence>
<keyword evidence="2" id="KW-0472">Membrane</keyword>
<sequence length="158" mass="15875">MRRRTGAAGIAVAIAAIVPLADPAHAQDLDCRNFTHQEEAQAVLDSDPSDPNRLDEDQGTDDGRACEALPRRASLPTISATSLPRPATTAPAPATTTPGPATSTPAPATSAAPTRGTQGGLGGASGTGPSGRDIGIGLGFVTSAALAAGYAIRRRRRA</sequence>
<evidence type="ECO:0000256" key="1">
    <source>
        <dbReference type="SAM" id="MobiDB-lite"/>
    </source>
</evidence>
<evidence type="ECO:0000256" key="3">
    <source>
        <dbReference type="SAM" id="SignalP"/>
    </source>
</evidence>
<dbReference type="Proteomes" id="UP000189443">
    <property type="component" value="Chromosome"/>
</dbReference>
<reference evidence="4 5" key="1">
    <citation type="submission" date="2017-02" db="EMBL/GenBank/DDBJ databases">
        <title>Streptomyces pactum ACT12 Genome sequencing and assembly.</title>
        <authorList>
            <person name="Xue Q."/>
            <person name="Yan X."/>
            <person name="Jia L."/>
            <person name="Yan H."/>
        </authorList>
    </citation>
    <scope>NUCLEOTIDE SEQUENCE [LARGE SCALE GENOMIC DNA]</scope>
    <source>
        <strain evidence="4 5">ACT12</strain>
    </source>
</reference>
<accession>A0A1S6JG27</accession>
<feature type="compositionally biased region" description="Basic and acidic residues" evidence="1">
    <location>
        <begin position="50"/>
        <end position="65"/>
    </location>
</feature>
<dbReference type="OrthoDB" id="5681216at2"/>
<proteinExistence type="predicted"/>
<keyword evidence="2" id="KW-0812">Transmembrane</keyword>
<organism evidence="4 5">
    <name type="scientific">Streptomyces pactum</name>
    <dbReference type="NCBI Taxonomy" id="68249"/>
    <lineage>
        <taxon>Bacteria</taxon>
        <taxon>Bacillati</taxon>
        <taxon>Actinomycetota</taxon>
        <taxon>Actinomycetes</taxon>
        <taxon>Kitasatosporales</taxon>
        <taxon>Streptomycetaceae</taxon>
        <taxon>Streptomyces</taxon>
    </lineage>
</organism>
<feature type="transmembrane region" description="Helical" evidence="2">
    <location>
        <begin position="134"/>
        <end position="152"/>
    </location>
</feature>
<feature type="compositionally biased region" description="Low complexity" evidence="1">
    <location>
        <begin position="84"/>
        <end position="116"/>
    </location>
</feature>
<keyword evidence="2" id="KW-1133">Transmembrane helix</keyword>
<feature type="compositionally biased region" description="Gly residues" evidence="1">
    <location>
        <begin position="117"/>
        <end position="136"/>
    </location>
</feature>
<keyword evidence="5" id="KW-1185">Reference proteome</keyword>
<dbReference type="RefSeq" id="WP_055420811.1">
    <property type="nucleotide sequence ID" value="NZ_CP019724.1"/>
</dbReference>
<keyword evidence="3" id="KW-0732">Signal</keyword>
<evidence type="ECO:0000313" key="4">
    <source>
        <dbReference type="EMBL" id="AQS70716.1"/>
    </source>
</evidence>
<name>A0A1S6JG27_9ACTN</name>
<feature type="chain" id="PRO_5010561070" evidence="3">
    <location>
        <begin position="27"/>
        <end position="158"/>
    </location>
</feature>